<name>A0AAQ3WMC0_PASNO</name>
<keyword evidence="7 20" id="KW-0349">Heme</keyword>
<keyword evidence="12 19" id="KW-1015">Disulfide bond</keyword>
<dbReference type="InterPro" id="IPR000823">
    <property type="entry name" value="Peroxidase_pln"/>
</dbReference>
<feature type="binding site" evidence="17">
    <location>
        <position position="156"/>
    </location>
    <ligand>
        <name>Ca(2+)</name>
        <dbReference type="ChEBI" id="CHEBI:29108"/>
        <label>1</label>
    </ligand>
</feature>
<keyword evidence="5 20" id="KW-0964">Secreted</keyword>
<evidence type="ECO:0000256" key="15">
    <source>
        <dbReference type="PIRSR" id="PIRSR600823-1"/>
    </source>
</evidence>
<comment type="catalytic activity">
    <reaction evidence="1 20">
        <text>2 a phenolic donor + H2O2 = 2 a phenolic radical donor + 2 H2O</text>
        <dbReference type="Rhea" id="RHEA:56136"/>
        <dbReference type="ChEBI" id="CHEBI:15377"/>
        <dbReference type="ChEBI" id="CHEBI:16240"/>
        <dbReference type="ChEBI" id="CHEBI:139520"/>
        <dbReference type="ChEBI" id="CHEBI:139521"/>
        <dbReference type="EC" id="1.11.1.7"/>
    </reaction>
</comment>
<dbReference type="InterPro" id="IPR010255">
    <property type="entry name" value="Haem_peroxidase_sf"/>
</dbReference>
<dbReference type="Proteomes" id="UP001341281">
    <property type="component" value="Chromosome 03"/>
</dbReference>
<dbReference type="InterPro" id="IPR033905">
    <property type="entry name" value="Secretory_peroxidase"/>
</dbReference>
<feature type="domain" description="Plant heme peroxidase family profile" evidence="23">
    <location>
        <begin position="138"/>
        <end position="412"/>
    </location>
</feature>
<dbReference type="PROSITE" id="PS00435">
    <property type="entry name" value="PEROXIDASE_1"/>
    <property type="match status" value="1"/>
</dbReference>
<evidence type="ECO:0000256" key="17">
    <source>
        <dbReference type="PIRSR" id="PIRSR600823-3"/>
    </source>
</evidence>
<comment type="cofactor">
    <cofactor evidence="17 20">
        <name>heme b</name>
        <dbReference type="ChEBI" id="CHEBI:60344"/>
    </cofactor>
    <text evidence="17 20">Binds 1 heme b (iron(II)-protoporphyrin IX) group per subunit.</text>
</comment>
<dbReference type="CDD" id="cd00693">
    <property type="entry name" value="secretory_peroxidase"/>
    <property type="match status" value="1"/>
</dbReference>
<dbReference type="Gene3D" id="1.10.520.10">
    <property type="match status" value="1"/>
</dbReference>
<dbReference type="FunFam" id="1.10.520.10:FF:000028">
    <property type="entry name" value="Peroxidase"/>
    <property type="match status" value="1"/>
</dbReference>
<evidence type="ECO:0000259" key="23">
    <source>
        <dbReference type="PROSITE" id="PS50873"/>
    </source>
</evidence>
<evidence type="ECO:0000256" key="9">
    <source>
        <dbReference type="ARBA" id="ARBA00022837"/>
    </source>
</evidence>
<dbReference type="GO" id="GO:0042744">
    <property type="term" value="P:hydrogen peroxide catabolic process"/>
    <property type="evidence" value="ECO:0007669"/>
    <property type="project" value="UniProtKB-KW"/>
</dbReference>
<evidence type="ECO:0000313" key="24">
    <source>
        <dbReference type="EMBL" id="WVZ66836.1"/>
    </source>
</evidence>
<evidence type="ECO:0000256" key="10">
    <source>
        <dbReference type="ARBA" id="ARBA00023002"/>
    </source>
</evidence>
<evidence type="ECO:0000256" key="5">
    <source>
        <dbReference type="ARBA" id="ARBA00022525"/>
    </source>
</evidence>
<evidence type="ECO:0000256" key="12">
    <source>
        <dbReference type="ARBA" id="ARBA00023157"/>
    </source>
</evidence>
<feature type="active site" description="Proton acceptor" evidence="15">
    <location>
        <position position="152"/>
    </location>
</feature>
<feature type="disulfide bond" evidence="19">
    <location>
        <begin position="154"/>
        <end position="159"/>
    </location>
</feature>
<feature type="region of interest" description="Disordered" evidence="21">
    <location>
        <begin position="45"/>
        <end position="119"/>
    </location>
</feature>
<evidence type="ECO:0000256" key="16">
    <source>
        <dbReference type="PIRSR" id="PIRSR600823-2"/>
    </source>
</evidence>
<keyword evidence="11 17" id="KW-0408">Iron</keyword>
<feature type="binding site" evidence="17">
    <location>
        <position position="160"/>
    </location>
    <ligand>
        <name>Ca(2+)</name>
        <dbReference type="ChEBI" id="CHEBI:29108"/>
        <label>1</label>
    </ligand>
</feature>
<dbReference type="PRINTS" id="PR00458">
    <property type="entry name" value="PEROXIDASE"/>
</dbReference>
<comment type="cofactor">
    <cofactor evidence="17 20">
        <name>Ca(2+)</name>
        <dbReference type="ChEBI" id="CHEBI:29108"/>
    </cofactor>
    <text evidence="17 20">Binds 2 calcium ions per subunit.</text>
</comment>
<dbReference type="SUPFAM" id="SSF48113">
    <property type="entry name" value="Heme-dependent peroxidases"/>
    <property type="match status" value="1"/>
</dbReference>
<feature type="disulfide bond" evidence="19">
    <location>
        <begin position="289"/>
        <end position="318"/>
    </location>
</feature>
<feature type="binding site" evidence="17">
    <location>
        <position position="153"/>
    </location>
    <ligand>
        <name>Ca(2+)</name>
        <dbReference type="ChEBI" id="CHEBI:29108"/>
        <label>1</label>
    </ligand>
</feature>
<dbReference type="EMBL" id="CP144747">
    <property type="protein sequence ID" value="WVZ66836.1"/>
    <property type="molecule type" value="Genomic_DNA"/>
</dbReference>
<evidence type="ECO:0000256" key="19">
    <source>
        <dbReference type="PIRSR" id="PIRSR600823-5"/>
    </source>
</evidence>
<accession>A0AAQ3WMC0</accession>
<reference evidence="24 25" key="1">
    <citation type="submission" date="2024-02" db="EMBL/GenBank/DDBJ databases">
        <title>High-quality chromosome-scale genome assembly of Pensacola bahiagrass (Paspalum notatum Flugge var. saurae).</title>
        <authorList>
            <person name="Vega J.M."/>
            <person name="Podio M."/>
            <person name="Orjuela J."/>
            <person name="Siena L.A."/>
            <person name="Pessino S.C."/>
            <person name="Combes M.C."/>
            <person name="Mariac C."/>
            <person name="Albertini E."/>
            <person name="Pupilli F."/>
            <person name="Ortiz J.P.A."/>
            <person name="Leblanc O."/>
        </authorList>
    </citation>
    <scope>NUCLEOTIDE SEQUENCE [LARGE SCALE GENOMIC DNA]</scope>
    <source>
        <strain evidence="24">R1</strain>
        <tissue evidence="24">Leaf</tissue>
    </source>
</reference>
<feature type="binding site" evidence="17">
    <location>
        <position position="162"/>
    </location>
    <ligand>
        <name>Ca(2+)</name>
        <dbReference type="ChEBI" id="CHEBI:29108"/>
        <label>1</label>
    </ligand>
</feature>
<feature type="chain" id="PRO_5042988674" description="Peroxidase" evidence="22">
    <location>
        <begin position="38"/>
        <end position="415"/>
    </location>
</feature>
<evidence type="ECO:0000256" key="4">
    <source>
        <dbReference type="ARBA" id="ARBA00012313"/>
    </source>
</evidence>
<comment type="similarity">
    <text evidence="20">Belongs to the peroxidase family. Classical plant (class III) peroxidase subfamily.</text>
</comment>
<feature type="binding site" evidence="17">
    <location>
        <position position="339"/>
    </location>
    <ligand>
        <name>Ca(2+)</name>
        <dbReference type="ChEBI" id="CHEBI:29108"/>
        <label>2</label>
    </ligand>
</feature>
<dbReference type="PROSITE" id="PS50873">
    <property type="entry name" value="PEROXIDASE_4"/>
    <property type="match status" value="1"/>
</dbReference>
<feature type="binding site" evidence="16">
    <location>
        <position position="252"/>
    </location>
    <ligand>
        <name>substrate</name>
    </ligand>
</feature>
<dbReference type="GO" id="GO:0020037">
    <property type="term" value="F:heme binding"/>
    <property type="evidence" value="ECO:0007669"/>
    <property type="project" value="UniProtKB-UniRule"/>
</dbReference>
<keyword evidence="9 17" id="KW-0106">Calcium</keyword>
<dbReference type="InterPro" id="IPR019793">
    <property type="entry name" value="Peroxidases_heam-ligand_BS"/>
</dbReference>
<dbReference type="GO" id="GO:0046872">
    <property type="term" value="F:metal ion binding"/>
    <property type="evidence" value="ECO:0007669"/>
    <property type="project" value="UniProtKB-UniRule"/>
</dbReference>
<protein>
    <recommendedName>
        <fullName evidence="4 20">Peroxidase</fullName>
        <ecNumber evidence="4 20">1.11.1.7</ecNumber>
    </recommendedName>
</protein>
<dbReference type="Gene3D" id="1.10.420.10">
    <property type="entry name" value="Peroxidase, domain 2"/>
    <property type="match status" value="1"/>
</dbReference>
<dbReference type="Pfam" id="PF00141">
    <property type="entry name" value="peroxidase"/>
    <property type="match status" value="1"/>
</dbReference>
<dbReference type="InterPro" id="IPR002016">
    <property type="entry name" value="Haem_peroxidase"/>
</dbReference>
<feature type="site" description="Transition state stabilizer" evidence="18">
    <location>
        <position position="148"/>
    </location>
</feature>
<sequence length="415" mass="43351">MKTAATGEIRKTCRATMMPAKLAAVLAVLALLGSVSCQGGPTAYPPAAATPQSPPTPTPTTPPAYPPTSTSPPPPRASPPAPTPTPTPPAYPPTSPPPRPSPPAPAPAPPPPPPAAPQLKCGRYVDVEAIVRKYVNATDAGMQAGLVRLFFHDCFVRGCDASVLLDPTSANPQPEKLGIPNFPSLRGFEVIDAAKAELEAKCPGKVSCADIVAFAARDASLFLSGGGINFTMPAGRYDGTVSLASETLPNLPPPFGGFTQLERMFAAKGLDATDMITLSGAHSVGRSHCSSFATRIPPAGNSSSDMDPAFAAQMQASCASPNGTDNTVAQDYKTPDVLDNQYFKNVVDRKVLFASDAALTFNFTTNNLVRAYADFVPYLWQHKFAAAMVKMGGVEIKTAATGEIRKTCRAVNSKP</sequence>
<evidence type="ECO:0000256" key="21">
    <source>
        <dbReference type="SAM" id="MobiDB-lite"/>
    </source>
</evidence>
<dbReference type="PRINTS" id="PR00461">
    <property type="entry name" value="PLPEROXIDASE"/>
</dbReference>
<evidence type="ECO:0000256" key="2">
    <source>
        <dbReference type="ARBA" id="ARBA00004613"/>
    </source>
</evidence>
<keyword evidence="8 17" id="KW-0479">Metal-binding</keyword>
<dbReference type="AlphaFoldDB" id="A0AAQ3WMC0"/>
<evidence type="ECO:0000256" key="18">
    <source>
        <dbReference type="PIRSR" id="PIRSR600823-4"/>
    </source>
</evidence>
<keyword evidence="13" id="KW-0325">Glycoprotein</keyword>
<comment type="similarity">
    <text evidence="3">Belongs to the peroxidase family. Ascorbate peroxidase subfamily.</text>
</comment>
<evidence type="ECO:0000256" key="11">
    <source>
        <dbReference type="ARBA" id="ARBA00023004"/>
    </source>
</evidence>
<evidence type="ECO:0000256" key="6">
    <source>
        <dbReference type="ARBA" id="ARBA00022559"/>
    </source>
</evidence>
<dbReference type="GO" id="GO:0006979">
    <property type="term" value="P:response to oxidative stress"/>
    <property type="evidence" value="ECO:0007669"/>
    <property type="project" value="UniProtKB-UniRule"/>
</dbReference>
<keyword evidence="14 20" id="KW-0376">Hydrogen peroxide</keyword>
<evidence type="ECO:0000256" key="8">
    <source>
        <dbReference type="ARBA" id="ARBA00022723"/>
    </source>
</evidence>
<keyword evidence="25" id="KW-1185">Reference proteome</keyword>
<evidence type="ECO:0000256" key="14">
    <source>
        <dbReference type="ARBA" id="ARBA00023324"/>
    </source>
</evidence>
<evidence type="ECO:0000256" key="20">
    <source>
        <dbReference type="RuleBase" id="RU362060"/>
    </source>
</evidence>
<keyword evidence="22" id="KW-0732">Signal</keyword>
<evidence type="ECO:0000256" key="1">
    <source>
        <dbReference type="ARBA" id="ARBA00000189"/>
    </source>
</evidence>
<evidence type="ECO:0000256" key="22">
    <source>
        <dbReference type="SAM" id="SignalP"/>
    </source>
</evidence>
<evidence type="ECO:0000256" key="3">
    <source>
        <dbReference type="ARBA" id="ARBA00006873"/>
    </source>
</evidence>
<proteinExistence type="inferred from homology"/>
<organism evidence="24 25">
    <name type="scientific">Paspalum notatum var. saurae</name>
    <dbReference type="NCBI Taxonomy" id="547442"/>
    <lineage>
        <taxon>Eukaryota</taxon>
        <taxon>Viridiplantae</taxon>
        <taxon>Streptophyta</taxon>
        <taxon>Embryophyta</taxon>
        <taxon>Tracheophyta</taxon>
        <taxon>Spermatophyta</taxon>
        <taxon>Magnoliopsida</taxon>
        <taxon>Liliopsida</taxon>
        <taxon>Poales</taxon>
        <taxon>Poaceae</taxon>
        <taxon>PACMAD clade</taxon>
        <taxon>Panicoideae</taxon>
        <taxon>Andropogonodae</taxon>
        <taxon>Paspaleae</taxon>
        <taxon>Paspalinae</taxon>
        <taxon>Paspalum</taxon>
    </lineage>
</organism>
<feature type="binding site" evidence="17">
    <location>
        <position position="158"/>
    </location>
    <ligand>
        <name>Ca(2+)</name>
        <dbReference type="ChEBI" id="CHEBI:29108"/>
        <label>1</label>
    </ligand>
</feature>
<evidence type="ECO:0000256" key="13">
    <source>
        <dbReference type="ARBA" id="ARBA00023180"/>
    </source>
</evidence>
<dbReference type="FunFam" id="1.10.420.10:FF:000006">
    <property type="entry name" value="Peroxidase"/>
    <property type="match status" value="1"/>
</dbReference>
<feature type="binding site" evidence="17">
    <location>
        <position position="334"/>
    </location>
    <ligand>
        <name>Ca(2+)</name>
        <dbReference type="ChEBI" id="CHEBI:29108"/>
        <label>2</label>
    </ligand>
</feature>
<evidence type="ECO:0000313" key="25">
    <source>
        <dbReference type="Proteomes" id="UP001341281"/>
    </source>
</evidence>
<evidence type="ECO:0000256" key="7">
    <source>
        <dbReference type="ARBA" id="ARBA00022617"/>
    </source>
</evidence>
<feature type="binding site" description="axial binding residue" evidence="17">
    <location>
        <position position="282"/>
    </location>
    <ligand>
        <name>heme b</name>
        <dbReference type="ChEBI" id="CHEBI:60344"/>
    </ligand>
    <ligandPart>
        <name>Fe</name>
        <dbReference type="ChEBI" id="CHEBI:18248"/>
    </ligandPart>
</feature>
<dbReference type="GO" id="GO:0005576">
    <property type="term" value="C:extracellular region"/>
    <property type="evidence" value="ECO:0007669"/>
    <property type="project" value="UniProtKB-SubCell"/>
</dbReference>
<feature type="compositionally biased region" description="Pro residues" evidence="21">
    <location>
        <begin position="52"/>
        <end position="116"/>
    </location>
</feature>
<dbReference type="GO" id="GO:0140825">
    <property type="term" value="F:lactoperoxidase activity"/>
    <property type="evidence" value="ECO:0007669"/>
    <property type="project" value="UniProtKB-EC"/>
</dbReference>
<comment type="function">
    <text evidence="20">Removal of H(2)O(2), oxidation of toxic reductants, biosynthesis and degradation of lignin, suberization, auxin catabolism, response to environmental stresses such as wounding, pathogen attack and oxidative stress.</text>
</comment>
<dbReference type="EC" id="1.11.1.7" evidence="4 20"/>
<feature type="disulfide bond" evidence="19">
    <location>
        <begin position="208"/>
        <end position="408"/>
    </location>
</feature>
<feature type="binding site" evidence="17">
    <location>
        <position position="175"/>
    </location>
    <ligand>
        <name>Ca(2+)</name>
        <dbReference type="ChEBI" id="CHEBI:29108"/>
        <label>1</label>
    </ligand>
</feature>
<gene>
    <name evidence="24" type="ORF">U9M48_016003</name>
</gene>
<feature type="binding site" evidence="17">
    <location>
        <position position="331"/>
    </location>
    <ligand>
        <name>Ca(2+)</name>
        <dbReference type="ChEBI" id="CHEBI:29108"/>
        <label>2</label>
    </ligand>
</feature>
<keyword evidence="10 20" id="KW-0560">Oxidoreductase</keyword>
<dbReference type="PANTHER" id="PTHR31235">
    <property type="entry name" value="PEROXIDASE 25-RELATED"/>
    <property type="match status" value="1"/>
</dbReference>
<comment type="subcellular location">
    <subcellularLocation>
        <location evidence="2 20">Secreted</location>
    </subcellularLocation>
</comment>
<keyword evidence="6 20" id="KW-0575">Peroxidase</keyword>
<feature type="signal peptide" evidence="22">
    <location>
        <begin position="1"/>
        <end position="37"/>
    </location>
</feature>